<reference evidence="2" key="1">
    <citation type="journal article" date="2019" name="Int. J. Syst. Evol. Microbiol.">
        <title>The Global Catalogue of Microorganisms (GCM) 10K type strain sequencing project: providing services to taxonomists for standard genome sequencing and annotation.</title>
        <authorList>
            <consortium name="The Broad Institute Genomics Platform"/>
            <consortium name="The Broad Institute Genome Sequencing Center for Infectious Disease"/>
            <person name="Wu L."/>
            <person name="Ma J."/>
        </authorList>
    </citation>
    <scope>NUCLEOTIDE SEQUENCE [LARGE SCALE GENOMIC DNA]</scope>
    <source>
        <strain evidence="2">CGMCC 1.12404</strain>
    </source>
</reference>
<sequence>MSLLTYSGFLGYMEAGKSPESEKPMISDRALEQAELALKSYHLLESYHVEVDHDKKNVKVKISTTRKVPHFEAVQVGETYAQVLADDFGGSAKVDSGFHEYTAELWNHWNLEITVGPGFLCDYRGEKKRGEEFHWQGPLTCPEWFGVH</sequence>
<evidence type="ECO:0000313" key="2">
    <source>
        <dbReference type="Proteomes" id="UP000617979"/>
    </source>
</evidence>
<accession>A0ABQ1GLF6</accession>
<dbReference type="EMBL" id="BMEX01000005">
    <property type="protein sequence ID" value="GGA46152.1"/>
    <property type="molecule type" value="Genomic_DNA"/>
</dbReference>
<keyword evidence="2" id="KW-1185">Reference proteome</keyword>
<dbReference type="Proteomes" id="UP000617979">
    <property type="component" value="Unassembled WGS sequence"/>
</dbReference>
<name>A0ABQ1GLF6_9BACL</name>
<protein>
    <submittedName>
        <fullName evidence="1">Uncharacterized protein</fullName>
    </submittedName>
</protein>
<organism evidence="1 2">
    <name type="scientific">Kroppenstedtia guangzhouensis</name>
    <dbReference type="NCBI Taxonomy" id="1274356"/>
    <lineage>
        <taxon>Bacteria</taxon>
        <taxon>Bacillati</taxon>
        <taxon>Bacillota</taxon>
        <taxon>Bacilli</taxon>
        <taxon>Bacillales</taxon>
        <taxon>Thermoactinomycetaceae</taxon>
        <taxon>Kroppenstedtia</taxon>
    </lineage>
</organism>
<evidence type="ECO:0000313" key="1">
    <source>
        <dbReference type="EMBL" id="GGA46152.1"/>
    </source>
</evidence>
<proteinExistence type="predicted"/>
<comment type="caution">
    <text evidence="1">The sequence shown here is derived from an EMBL/GenBank/DDBJ whole genome shotgun (WGS) entry which is preliminary data.</text>
</comment>
<gene>
    <name evidence="1" type="ORF">GCM10007416_19150</name>
</gene>